<name>A0ACC1INJ5_9FUNG</name>
<sequence>MDRDTRFSRRTNPRDTSDNSAYPPVASSSRHGRPTTTTTTTLHLARNQQATRSQPPPIEYNLTLEQRELIQDVFQAHDPKLRGFVQVSQLPEILQNLQIRRPGKSTLNMWVNQVDPQGLGKFSQDELMDFVQQRYGEMMGSGVEFENAFRLFKPDIGPEANSARITVEDLKRISAHLGEHIPDEELREMVSLADTTNTGGVGLDDFVRIMQKTGLF</sequence>
<evidence type="ECO:0000313" key="2">
    <source>
        <dbReference type="Proteomes" id="UP001150581"/>
    </source>
</evidence>
<keyword evidence="2" id="KW-1185">Reference proteome</keyword>
<comment type="caution">
    <text evidence="1">The sequence shown here is derived from an EMBL/GenBank/DDBJ whole genome shotgun (WGS) entry which is preliminary data.</text>
</comment>
<evidence type="ECO:0000313" key="1">
    <source>
        <dbReference type="EMBL" id="KAJ1897920.1"/>
    </source>
</evidence>
<protein>
    <submittedName>
        <fullName evidence="1">Centrin-1</fullName>
    </submittedName>
</protein>
<reference evidence="1" key="1">
    <citation type="submission" date="2022-07" db="EMBL/GenBank/DDBJ databases">
        <title>Phylogenomic reconstructions and comparative analyses of Kickxellomycotina fungi.</title>
        <authorList>
            <person name="Reynolds N.K."/>
            <person name="Stajich J.E."/>
            <person name="Barry K."/>
            <person name="Grigoriev I.V."/>
            <person name="Crous P."/>
            <person name="Smith M.E."/>
        </authorList>
    </citation>
    <scope>NUCLEOTIDE SEQUENCE</scope>
    <source>
        <strain evidence="1">Benny 63K</strain>
    </source>
</reference>
<dbReference type="EMBL" id="JANBPG010000285">
    <property type="protein sequence ID" value="KAJ1897920.1"/>
    <property type="molecule type" value="Genomic_DNA"/>
</dbReference>
<organism evidence="1 2">
    <name type="scientific">Kickxella alabastrina</name>
    <dbReference type="NCBI Taxonomy" id="61397"/>
    <lineage>
        <taxon>Eukaryota</taxon>
        <taxon>Fungi</taxon>
        <taxon>Fungi incertae sedis</taxon>
        <taxon>Zoopagomycota</taxon>
        <taxon>Kickxellomycotina</taxon>
        <taxon>Kickxellomycetes</taxon>
        <taxon>Kickxellales</taxon>
        <taxon>Kickxellaceae</taxon>
        <taxon>Kickxella</taxon>
    </lineage>
</organism>
<dbReference type="Proteomes" id="UP001150581">
    <property type="component" value="Unassembled WGS sequence"/>
</dbReference>
<accession>A0ACC1INJ5</accession>
<proteinExistence type="predicted"/>
<gene>
    <name evidence="1" type="primary">CETN1</name>
    <name evidence="1" type="ORF">LPJ66_003075</name>
</gene>